<reference evidence="2 3" key="1">
    <citation type="submission" date="2018-07" db="EMBL/GenBank/DDBJ databases">
        <title>Genomic Encyclopedia of Type Strains, Phase III (KMG-III): the genomes of soil and plant-associated and newly described type strains.</title>
        <authorList>
            <person name="Whitman W."/>
        </authorList>
    </citation>
    <scope>NUCLEOTIDE SEQUENCE [LARGE SCALE GENOMIC DNA]</scope>
    <source>
        <strain evidence="2 3">CECT 7958</strain>
    </source>
</reference>
<keyword evidence="1" id="KW-0732">Signal</keyword>
<evidence type="ECO:0000256" key="1">
    <source>
        <dbReference type="SAM" id="SignalP"/>
    </source>
</evidence>
<proteinExistence type="predicted"/>
<keyword evidence="3" id="KW-1185">Reference proteome</keyword>
<accession>A0A368ZFD6</accession>
<organism evidence="2 3">
    <name type="scientific">Winogradskyella arenosi</name>
    <dbReference type="NCBI Taxonomy" id="533325"/>
    <lineage>
        <taxon>Bacteria</taxon>
        <taxon>Pseudomonadati</taxon>
        <taxon>Bacteroidota</taxon>
        <taxon>Flavobacteriia</taxon>
        <taxon>Flavobacteriales</taxon>
        <taxon>Flavobacteriaceae</taxon>
        <taxon>Winogradskyella</taxon>
    </lineage>
</organism>
<evidence type="ECO:0008006" key="4">
    <source>
        <dbReference type="Google" id="ProtNLM"/>
    </source>
</evidence>
<dbReference type="PROSITE" id="PS51257">
    <property type="entry name" value="PROKAR_LIPOPROTEIN"/>
    <property type="match status" value="1"/>
</dbReference>
<comment type="caution">
    <text evidence="2">The sequence shown here is derived from an EMBL/GenBank/DDBJ whole genome shotgun (WGS) entry which is preliminary data.</text>
</comment>
<name>A0A368ZFD6_9FLAO</name>
<dbReference type="EMBL" id="QPJO01000002">
    <property type="protein sequence ID" value="RCW92244.1"/>
    <property type="molecule type" value="Genomic_DNA"/>
</dbReference>
<feature type="signal peptide" evidence="1">
    <location>
        <begin position="1"/>
        <end position="18"/>
    </location>
</feature>
<sequence length="268" mass="30548">MKKIIYVFLLAVVSVACKNETKPETTTVVEVEDFATETVITSIYPESITKVFNAHGSIDAWNKMQTLSFSIEKPTGKEVITENLITRAERIETPSYTQGFDGETLWVNEKDGKEFKGKPKFYKGLMFYFYAMPFVLGDNGIHYSETEALEFEGKTYPGILISYEAGIGDSSNDQYKIFYDAETGQMQWLAYTVTFGKEEGSPDFHFIRYNNWQTVNGLLVPQSIDWYKYEDNTPTEKRNTVAFTDVVISEKALESTLFTQPEGARVIE</sequence>
<dbReference type="RefSeq" id="WP_114308920.1">
    <property type="nucleotide sequence ID" value="NZ_QPJO01000002.1"/>
</dbReference>
<evidence type="ECO:0000313" key="3">
    <source>
        <dbReference type="Proteomes" id="UP000253436"/>
    </source>
</evidence>
<evidence type="ECO:0000313" key="2">
    <source>
        <dbReference type="EMBL" id="RCW92244.1"/>
    </source>
</evidence>
<dbReference type="OrthoDB" id="282859at2"/>
<protein>
    <recommendedName>
        <fullName evidence="4">Threonine synthase</fullName>
    </recommendedName>
</protein>
<dbReference type="AlphaFoldDB" id="A0A368ZFD6"/>
<gene>
    <name evidence="2" type="ORF">DFQ08_102267</name>
</gene>
<dbReference type="Proteomes" id="UP000253436">
    <property type="component" value="Unassembled WGS sequence"/>
</dbReference>
<feature type="chain" id="PRO_5016571058" description="Threonine synthase" evidence="1">
    <location>
        <begin position="19"/>
        <end position="268"/>
    </location>
</feature>